<dbReference type="GO" id="GO:0016887">
    <property type="term" value="F:ATP hydrolysis activity"/>
    <property type="evidence" value="ECO:0007669"/>
    <property type="project" value="InterPro"/>
</dbReference>
<comment type="caution">
    <text evidence="3">The sequence shown here is derived from an EMBL/GenBank/DDBJ whole genome shotgun (WGS) entry which is preliminary data.</text>
</comment>
<evidence type="ECO:0000259" key="1">
    <source>
        <dbReference type="Pfam" id="PF13175"/>
    </source>
</evidence>
<evidence type="ECO:0000313" key="3">
    <source>
        <dbReference type="EMBL" id="POZ52471.1"/>
    </source>
</evidence>
<dbReference type="Pfam" id="PF13175">
    <property type="entry name" value="AAA_15"/>
    <property type="match status" value="1"/>
</dbReference>
<organism evidence="3 4">
    <name type="scientific">Methylovulum psychrotolerans</name>
    <dbReference type="NCBI Taxonomy" id="1704499"/>
    <lineage>
        <taxon>Bacteria</taxon>
        <taxon>Pseudomonadati</taxon>
        <taxon>Pseudomonadota</taxon>
        <taxon>Gammaproteobacteria</taxon>
        <taxon>Methylococcales</taxon>
        <taxon>Methylococcaceae</taxon>
        <taxon>Methylovulum</taxon>
    </lineage>
</organism>
<gene>
    <name evidence="3" type="ORF">AADEFJLK_01953</name>
</gene>
<dbReference type="EMBL" id="PGFZ01000003">
    <property type="protein sequence ID" value="POZ52471.1"/>
    <property type="molecule type" value="Genomic_DNA"/>
</dbReference>
<dbReference type="Pfam" id="PF13304">
    <property type="entry name" value="AAA_21"/>
    <property type="match status" value="1"/>
</dbReference>
<feature type="domain" description="ATPase AAA-type core" evidence="2">
    <location>
        <begin position="214"/>
        <end position="360"/>
    </location>
</feature>
<sequence>MHTFKNFKNLAEAKIDLSKPMTLLIGRNGSGKSNVIEGVELLAELLKGRAIEDISDVGRGGAFEIRGNLPGCFRQGTDEFAVGFEDKLIFDNKEQLIRYKITAQSKPSLHINKQAVVNGKDLLAYLSSSPEGQANAQTNNDALLLTGLIGGLGLLSSEDKGLNKLGIASLLLTAFAAAEQNAKRKATPQQPPADAPALLSKYVDTHVFDIYPRIIREYNPVGLQTLSKNGSNLSSVLYYLRQQAPDVLERILGRIRQLPEEAFSCFEFITTSDNNDVLFALKYANGETISAKLLSDGTLRALAILTALETVPEGSRIIVEEIDNGIHASRVNVLMEAIWEASNRRRLNTLITTHNPATLDSLSDEQLDCVVVCHYDKASQSAKLTPFFELPDVDVLLQKGKLGGLVVRNVIEQYLDPGFAQAQQDIASAWLASCQ</sequence>
<name>A0A2S5CNS9_9GAMM</name>
<reference evidence="3 4" key="1">
    <citation type="submission" date="2017-11" db="EMBL/GenBank/DDBJ databases">
        <title>Draft Genome Sequence of Methylobacter psychrotolerans Sph1T, an Obligate Methanotroph from Low-Temperature Environments.</title>
        <authorList>
            <person name="Oshkin I.Y."/>
            <person name="Miroshnikov K."/>
            <person name="Belova S.E."/>
            <person name="Korzhenkov A."/>
            <person name="Toshchakov S.V."/>
            <person name="Dedysh S.N."/>
        </authorList>
    </citation>
    <scope>NUCLEOTIDE SEQUENCE [LARGE SCALE GENOMIC DNA]</scope>
    <source>
        <strain evidence="3 4">Sph1</strain>
    </source>
</reference>
<accession>A0A2S5CNS9</accession>
<dbReference type="PIRSF" id="PIRSF029347">
    <property type="entry name" value="RecF"/>
    <property type="match status" value="1"/>
</dbReference>
<dbReference type="PANTHER" id="PTHR32182:SF25">
    <property type="entry name" value="SLR1056 PROTEIN"/>
    <property type="match status" value="1"/>
</dbReference>
<feature type="domain" description="Endonuclease GajA/Old nuclease/RecF-like AAA" evidence="1">
    <location>
        <begin position="5"/>
        <end position="111"/>
    </location>
</feature>
<dbReference type="GO" id="GO:0000731">
    <property type="term" value="P:DNA synthesis involved in DNA repair"/>
    <property type="evidence" value="ECO:0007669"/>
    <property type="project" value="TreeGrafter"/>
</dbReference>
<dbReference type="Gene3D" id="3.40.50.300">
    <property type="entry name" value="P-loop containing nucleotide triphosphate hydrolases"/>
    <property type="match status" value="2"/>
</dbReference>
<dbReference type="AlphaFoldDB" id="A0A2S5CNS9"/>
<dbReference type="InterPro" id="IPR014555">
    <property type="entry name" value="RecF-like"/>
</dbReference>
<dbReference type="GO" id="GO:0006302">
    <property type="term" value="P:double-strand break repair"/>
    <property type="evidence" value="ECO:0007669"/>
    <property type="project" value="TreeGrafter"/>
</dbReference>
<proteinExistence type="predicted"/>
<dbReference type="GO" id="GO:0005524">
    <property type="term" value="F:ATP binding"/>
    <property type="evidence" value="ECO:0007669"/>
    <property type="project" value="InterPro"/>
</dbReference>
<dbReference type="RefSeq" id="WP_103974102.1">
    <property type="nucleotide sequence ID" value="NZ_PGFZ01000003.1"/>
</dbReference>
<dbReference type="InterPro" id="IPR003959">
    <property type="entry name" value="ATPase_AAA_core"/>
</dbReference>
<dbReference type="InterPro" id="IPR027417">
    <property type="entry name" value="P-loop_NTPase"/>
</dbReference>
<dbReference type="PANTHER" id="PTHR32182">
    <property type="entry name" value="DNA REPLICATION AND REPAIR PROTEIN RECF"/>
    <property type="match status" value="1"/>
</dbReference>
<dbReference type="Proteomes" id="UP000237423">
    <property type="component" value="Unassembled WGS sequence"/>
</dbReference>
<dbReference type="SUPFAM" id="SSF52540">
    <property type="entry name" value="P-loop containing nucleoside triphosphate hydrolases"/>
    <property type="match status" value="1"/>
</dbReference>
<dbReference type="InterPro" id="IPR041685">
    <property type="entry name" value="AAA_GajA/Old/RecF-like"/>
</dbReference>
<evidence type="ECO:0000259" key="2">
    <source>
        <dbReference type="Pfam" id="PF13304"/>
    </source>
</evidence>
<evidence type="ECO:0000313" key="4">
    <source>
        <dbReference type="Proteomes" id="UP000237423"/>
    </source>
</evidence>
<protein>
    <submittedName>
        <fullName evidence="3">ATPase</fullName>
    </submittedName>
</protein>